<dbReference type="EMBL" id="CAXDID020000477">
    <property type="protein sequence ID" value="CAL6095621.1"/>
    <property type="molecule type" value="Genomic_DNA"/>
</dbReference>
<dbReference type="EMBL" id="CATOUU010000849">
    <property type="protein sequence ID" value="CAI9954659.1"/>
    <property type="molecule type" value="Genomic_DNA"/>
</dbReference>
<dbReference type="Proteomes" id="UP001642409">
    <property type="component" value="Unassembled WGS sequence"/>
</dbReference>
<dbReference type="PRINTS" id="PR00503">
    <property type="entry name" value="BROMODOMAIN"/>
</dbReference>
<comment type="caution">
    <text evidence="7">The sequence shown here is derived from an EMBL/GenBank/DDBJ whole genome shotgun (WGS) entry which is preliminary data.</text>
</comment>
<reference evidence="7" key="1">
    <citation type="submission" date="2023-06" db="EMBL/GenBank/DDBJ databases">
        <authorList>
            <person name="Kurt Z."/>
        </authorList>
    </citation>
    <scope>NUCLEOTIDE SEQUENCE</scope>
</reference>
<sequence length="230" mass="26629">MADQAVRTGLTVITDQIRTQLIKVIDQTKKLRNYGSVFADPVDYISLGLNDYLEVIKRPMDLSTLRSNIMGAEYTYLHQFIKDADLIWSNCRVYNGVQSESFFLKAADECEKAFISLLCRIEQLQLTPEQHRIILQNPIPVISSDDEGPMSILQLHFLSKKLADLPREAQIQCVKWYYKQLGVNEDVDQYKDKDIRLVFKPSDSKVTRELDKLVTRKLDETRQLQKVTKV</sequence>
<dbReference type="SMART" id="SM00297">
    <property type="entry name" value="BROMO"/>
    <property type="match status" value="1"/>
</dbReference>
<organism evidence="7">
    <name type="scientific">Hexamita inflata</name>
    <dbReference type="NCBI Taxonomy" id="28002"/>
    <lineage>
        <taxon>Eukaryota</taxon>
        <taxon>Metamonada</taxon>
        <taxon>Diplomonadida</taxon>
        <taxon>Hexamitidae</taxon>
        <taxon>Hexamitinae</taxon>
        <taxon>Hexamita</taxon>
    </lineage>
</organism>
<dbReference type="GO" id="GO:0005634">
    <property type="term" value="C:nucleus"/>
    <property type="evidence" value="ECO:0007669"/>
    <property type="project" value="TreeGrafter"/>
</dbReference>
<dbReference type="InterPro" id="IPR036427">
    <property type="entry name" value="Bromodomain-like_sf"/>
</dbReference>
<evidence type="ECO:0000313" key="6">
    <source>
        <dbReference type="EMBL" id="CAI9953388.1"/>
    </source>
</evidence>
<dbReference type="EMBL" id="CAXDID020000086">
    <property type="protein sequence ID" value="CAL6020693.1"/>
    <property type="molecule type" value="Genomic_DNA"/>
</dbReference>
<dbReference type="GO" id="GO:0006355">
    <property type="term" value="P:regulation of DNA-templated transcription"/>
    <property type="evidence" value="ECO:0007669"/>
    <property type="project" value="TreeGrafter"/>
</dbReference>
<dbReference type="GO" id="GO:0006338">
    <property type="term" value="P:chromatin remodeling"/>
    <property type="evidence" value="ECO:0007669"/>
    <property type="project" value="TreeGrafter"/>
</dbReference>
<evidence type="ECO:0000313" key="10">
    <source>
        <dbReference type="EMBL" id="CAL6034695.1"/>
    </source>
</evidence>
<dbReference type="SUPFAM" id="SSF47370">
    <property type="entry name" value="Bromodomain"/>
    <property type="match status" value="1"/>
</dbReference>
<dbReference type="PANTHER" id="PTHR22880">
    <property type="entry name" value="FALZ-RELATED BROMODOMAIN-CONTAINING PROTEINS"/>
    <property type="match status" value="1"/>
</dbReference>
<dbReference type="EMBL" id="CATOUU010000838">
    <property type="protein sequence ID" value="CAI9953388.1"/>
    <property type="molecule type" value="Genomic_DNA"/>
</dbReference>
<dbReference type="PROSITE" id="PS50014">
    <property type="entry name" value="BROMODOMAIN_2"/>
    <property type="match status" value="1"/>
</dbReference>
<dbReference type="AlphaFoldDB" id="A0AA86Q8U3"/>
<reference evidence="8 12" key="2">
    <citation type="submission" date="2024-07" db="EMBL/GenBank/DDBJ databases">
        <authorList>
            <person name="Akdeniz Z."/>
        </authorList>
    </citation>
    <scope>NUCLEOTIDE SEQUENCE [LARGE SCALE GENOMIC DNA]</scope>
</reference>
<proteinExistence type="predicted"/>
<evidence type="ECO:0000313" key="7">
    <source>
        <dbReference type="EMBL" id="CAI9954659.1"/>
    </source>
</evidence>
<feature type="domain" description="Bromo" evidence="3">
    <location>
        <begin position="30"/>
        <end position="102"/>
    </location>
</feature>
<evidence type="ECO:0000313" key="12">
    <source>
        <dbReference type="Proteomes" id="UP001642409"/>
    </source>
</evidence>
<evidence type="ECO:0000313" key="5">
    <source>
        <dbReference type="EMBL" id="CAI9948319.1"/>
    </source>
</evidence>
<evidence type="ECO:0000259" key="3">
    <source>
        <dbReference type="PROSITE" id="PS50014"/>
    </source>
</evidence>
<name>A0AA86Q8U3_9EUKA</name>
<evidence type="ECO:0000313" key="11">
    <source>
        <dbReference type="EMBL" id="CAL6095621.1"/>
    </source>
</evidence>
<dbReference type="EMBL" id="CATOUU010000788">
    <property type="protein sequence ID" value="CAI9948319.1"/>
    <property type="molecule type" value="Genomic_DNA"/>
</dbReference>
<dbReference type="PANTHER" id="PTHR22880:SF225">
    <property type="entry name" value="BROMODOMAIN-CONTAINING PROTEIN BET-1-RELATED"/>
    <property type="match status" value="1"/>
</dbReference>
<dbReference type="Pfam" id="PF00439">
    <property type="entry name" value="Bromodomain"/>
    <property type="match status" value="1"/>
</dbReference>
<gene>
    <name evidence="4" type="ORF">HINF_LOCUS1263</name>
    <name evidence="8" type="ORF">HINF_LOCUS27714</name>
    <name evidence="9" type="ORF">HINF_LOCUS29411</name>
    <name evidence="10" type="ORF">HINF_LOCUS35572</name>
    <name evidence="5" type="ORF">HINF_LOCUS35964</name>
    <name evidence="6" type="ORF">HINF_LOCUS41033</name>
    <name evidence="7" type="ORF">HINF_LOCUS42304</name>
    <name evidence="11" type="ORF">HINF_LOCUS68037</name>
</gene>
<dbReference type="InterPro" id="IPR018359">
    <property type="entry name" value="Bromodomain_CS"/>
</dbReference>
<dbReference type="Gene3D" id="1.20.920.10">
    <property type="entry name" value="Bromodomain-like"/>
    <property type="match status" value="1"/>
</dbReference>
<evidence type="ECO:0000313" key="9">
    <source>
        <dbReference type="EMBL" id="CAL6024004.1"/>
    </source>
</evidence>
<keyword evidence="1 2" id="KW-0103">Bromodomain</keyword>
<keyword evidence="12" id="KW-1185">Reference proteome</keyword>
<evidence type="ECO:0000313" key="8">
    <source>
        <dbReference type="EMBL" id="CAL6020693.1"/>
    </source>
</evidence>
<dbReference type="PROSITE" id="PS00633">
    <property type="entry name" value="BROMODOMAIN_1"/>
    <property type="match status" value="1"/>
</dbReference>
<protein>
    <submittedName>
        <fullName evidence="7">Bromodomain-containing protein</fullName>
    </submittedName>
    <submittedName>
        <fullName evidence="8">Bromodomain-containing_protein</fullName>
    </submittedName>
</protein>
<dbReference type="InterPro" id="IPR001487">
    <property type="entry name" value="Bromodomain"/>
</dbReference>
<accession>A0AA86Q8U3</accession>
<dbReference type="InterPro" id="IPR050935">
    <property type="entry name" value="Bromo_chromatin_reader"/>
</dbReference>
<dbReference type="EMBL" id="CAXDID020000094">
    <property type="protein sequence ID" value="CAL6024004.1"/>
    <property type="molecule type" value="Genomic_DNA"/>
</dbReference>
<dbReference type="CDD" id="cd04369">
    <property type="entry name" value="Bromodomain"/>
    <property type="match status" value="1"/>
</dbReference>
<dbReference type="EMBL" id="CATOUU010000027">
    <property type="protein sequence ID" value="CAI9913618.1"/>
    <property type="molecule type" value="Genomic_DNA"/>
</dbReference>
<dbReference type="GO" id="GO:0000785">
    <property type="term" value="C:chromatin"/>
    <property type="evidence" value="ECO:0007669"/>
    <property type="project" value="TreeGrafter"/>
</dbReference>
<dbReference type="EMBL" id="CAXDID020000129">
    <property type="protein sequence ID" value="CAL6034695.1"/>
    <property type="molecule type" value="Genomic_DNA"/>
</dbReference>
<evidence type="ECO:0000256" key="1">
    <source>
        <dbReference type="ARBA" id="ARBA00023117"/>
    </source>
</evidence>
<evidence type="ECO:0000256" key="2">
    <source>
        <dbReference type="PROSITE-ProRule" id="PRU00035"/>
    </source>
</evidence>
<evidence type="ECO:0000313" key="4">
    <source>
        <dbReference type="EMBL" id="CAI9913618.1"/>
    </source>
</evidence>